<proteinExistence type="predicted"/>
<reference evidence="2 3" key="1">
    <citation type="submission" date="2016-10" db="EMBL/GenBank/DDBJ databases">
        <authorList>
            <person name="de Groot N.N."/>
        </authorList>
    </citation>
    <scope>NUCLEOTIDE SEQUENCE [LARGE SCALE GENOMIC DNA]</scope>
    <source>
        <strain evidence="2 3">DSM 29439</strain>
    </source>
</reference>
<name>A0A1I0PXG2_9RHOB</name>
<evidence type="ECO:0000256" key="1">
    <source>
        <dbReference type="SAM" id="MobiDB-lite"/>
    </source>
</evidence>
<accession>A0A1I0PXG2</accession>
<keyword evidence="3" id="KW-1185">Reference proteome</keyword>
<sequence>MPSLQSKTQVRPRPEGGGVFAPALGGGAGANRAAGDPVCQMQSGAGRAASATAGGAGL</sequence>
<evidence type="ECO:0000313" key="2">
    <source>
        <dbReference type="EMBL" id="SEW18850.1"/>
    </source>
</evidence>
<gene>
    <name evidence="2" type="ORF">SAMN05444851_1983</name>
</gene>
<dbReference type="EMBL" id="FOJB01000001">
    <property type="protein sequence ID" value="SEW18850.1"/>
    <property type="molecule type" value="Genomic_DNA"/>
</dbReference>
<dbReference type="STRING" id="1173584.SAMN05444851_1983"/>
<protein>
    <submittedName>
        <fullName evidence="2">Uncharacterized protein</fullName>
    </submittedName>
</protein>
<feature type="region of interest" description="Disordered" evidence="1">
    <location>
        <begin position="1"/>
        <end position="37"/>
    </location>
</feature>
<organism evidence="2 3">
    <name type="scientific">Aliiroseovarius sediminilitoris</name>
    <dbReference type="NCBI Taxonomy" id="1173584"/>
    <lineage>
        <taxon>Bacteria</taxon>
        <taxon>Pseudomonadati</taxon>
        <taxon>Pseudomonadota</taxon>
        <taxon>Alphaproteobacteria</taxon>
        <taxon>Rhodobacterales</taxon>
        <taxon>Paracoccaceae</taxon>
        <taxon>Aliiroseovarius</taxon>
    </lineage>
</organism>
<feature type="compositionally biased region" description="Gly residues" evidence="1">
    <location>
        <begin position="15"/>
        <end position="29"/>
    </location>
</feature>
<dbReference type="Proteomes" id="UP000199650">
    <property type="component" value="Unassembled WGS sequence"/>
</dbReference>
<evidence type="ECO:0000313" key="3">
    <source>
        <dbReference type="Proteomes" id="UP000199650"/>
    </source>
</evidence>
<dbReference type="AlphaFoldDB" id="A0A1I0PXG2"/>